<sequence length="127" mass="14413">MVSKCDRHLMARSRSDEIPICDLLIQRFVDKGIIFSCLARFDRQLAVNAPELCGRVHLFFVSAPVFHALKTGEIAALLFLLHERAVFDFLKQKRMIAEMLQSSVIPEARSSAWFSSEVVNSSFPQLT</sequence>
<organism evidence="1 2">
    <name type="scientific">Gongylonema pulchrum</name>
    <dbReference type="NCBI Taxonomy" id="637853"/>
    <lineage>
        <taxon>Eukaryota</taxon>
        <taxon>Metazoa</taxon>
        <taxon>Ecdysozoa</taxon>
        <taxon>Nematoda</taxon>
        <taxon>Chromadorea</taxon>
        <taxon>Rhabditida</taxon>
        <taxon>Spirurina</taxon>
        <taxon>Spiruromorpha</taxon>
        <taxon>Spiruroidea</taxon>
        <taxon>Gongylonematidae</taxon>
        <taxon>Gongylonema</taxon>
    </lineage>
</organism>
<evidence type="ECO:0000313" key="2">
    <source>
        <dbReference type="Proteomes" id="UP000271098"/>
    </source>
</evidence>
<name>A0A3P6SAC7_9BILA</name>
<dbReference type="AlphaFoldDB" id="A0A3P6SAC7"/>
<evidence type="ECO:0000313" key="1">
    <source>
        <dbReference type="EMBL" id="VDK52584.1"/>
    </source>
</evidence>
<gene>
    <name evidence="1" type="ORF">GPUH_LOCUS5891</name>
</gene>
<dbReference type="OrthoDB" id="422720at2759"/>
<dbReference type="Proteomes" id="UP000271098">
    <property type="component" value="Unassembled WGS sequence"/>
</dbReference>
<protein>
    <submittedName>
        <fullName evidence="1">Uncharacterized protein</fullName>
    </submittedName>
</protein>
<proteinExistence type="predicted"/>
<keyword evidence="2" id="KW-1185">Reference proteome</keyword>
<dbReference type="EMBL" id="UYRT01013024">
    <property type="protein sequence ID" value="VDK52584.1"/>
    <property type="molecule type" value="Genomic_DNA"/>
</dbReference>
<accession>A0A3P6SAC7</accession>
<reference evidence="1 2" key="1">
    <citation type="submission" date="2018-11" db="EMBL/GenBank/DDBJ databases">
        <authorList>
            <consortium name="Pathogen Informatics"/>
        </authorList>
    </citation>
    <scope>NUCLEOTIDE SEQUENCE [LARGE SCALE GENOMIC DNA]</scope>
</reference>